<evidence type="ECO:0000313" key="4">
    <source>
        <dbReference type="EMBL" id="WNM57274.1"/>
    </source>
</evidence>
<evidence type="ECO:0000256" key="2">
    <source>
        <dbReference type="ARBA" id="ARBA00022729"/>
    </source>
</evidence>
<organism evidence="4 5">
    <name type="scientific">Candidatus Nitrospira allomarina</name>
    <dbReference type="NCBI Taxonomy" id="3020900"/>
    <lineage>
        <taxon>Bacteria</taxon>
        <taxon>Pseudomonadati</taxon>
        <taxon>Nitrospirota</taxon>
        <taxon>Nitrospiria</taxon>
        <taxon>Nitrospirales</taxon>
        <taxon>Nitrospiraceae</taxon>
        <taxon>Nitrospira</taxon>
    </lineage>
</organism>
<dbReference type="SUPFAM" id="SSF111384">
    <property type="entry name" value="OmpH-like"/>
    <property type="match status" value="1"/>
</dbReference>
<evidence type="ECO:0000256" key="1">
    <source>
        <dbReference type="ARBA" id="ARBA00009091"/>
    </source>
</evidence>
<comment type="similarity">
    <text evidence="1">Belongs to the Skp family.</text>
</comment>
<keyword evidence="2" id="KW-0732">Signal</keyword>
<dbReference type="RefSeq" id="WP_312641570.1">
    <property type="nucleotide sequence ID" value="NZ_CP116967.1"/>
</dbReference>
<dbReference type="Pfam" id="PF03938">
    <property type="entry name" value="OmpH"/>
    <property type="match status" value="1"/>
</dbReference>
<dbReference type="InterPro" id="IPR005632">
    <property type="entry name" value="Chaperone_Skp"/>
</dbReference>
<dbReference type="Gene3D" id="3.30.910.20">
    <property type="entry name" value="Skp domain"/>
    <property type="match status" value="1"/>
</dbReference>
<evidence type="ECO:0000256" key="3">
    <source>
        <dbReference type="SAM" id="MobiDB-lite"/>
    </source>
</evidence>
<dbReference type="KEGG" id="nall:PP769_15015"/>
<dbReference type="SMART" id="SM00935">
    <property type="entry name" value="OmpH"/>
    <property type="match status" value="1"/>
</dbReference>
<protein>
    <submittedName>
        <fullName evidence="4">OmpH family outer membrane protein</fullName>
    </submittedName>
</protein>
<dbReference type="EMBL" id="CP116967">
    <property type="protein sequence ID" value="WNM57274.1"/>
    <property type="molecule type" value="Genomic_DNA"/>
</dbReference>
<reference evidence="4 5" key="1">
    <citation type="submission" date="2023-01" db="EMBL/GenBank/DDBJ databases">
        <title>Cultivation and genomic characterization of new, ubiquitous marine nitrite-oxidizing bacteria from the Nitrospirales.</title>
        <authorList>
            <person name="Mueller A.J."/>
            <person name="Daebeler A."/>
            <person name="Herbold C.W."/>
            <person name="Kirkegaard R.H."/>
            <person name="Daims H."/>
        </authorList>
    </citation>
    <scope>NUCLEOTIDE SEQUENCE [LARGE SCALE GENOMIC DNA]</scope>
    <source>
        <strain evidence="4 5">VA</strain>
    </source>
</reference>
<dbReference type="PANTHER" id="PTHR35089:SF1">
    <property type="entry name" value="CHAPERONE PROTEIN SKP"/>
    <property type="match status" value="1"/>
</dbReference>
<dbReference type="AlphaFoldDB" id="A0AA96GEL3"/>
<proteinExistence type="inferred from homology"/>
<accession>A0AA96GEL3</accession>
<name>A0AA96GEL3_9BACT</name>
<keyword evidence="5" id="KW-1185">Reference proteome</keyword>
<sequence length="193" mass="21730">MKKMCVNGLTKIVGVLFITGICILSVASAQHALAAGKDSFRVGVLDPQTVIEKSKAGSRALAALKEHAQARETVMKNDQKELESLQEELKAAESNSKLSEEEQKRKQERFAQKYQAWQKQGQDFQNELGQKQKDLVQEYMKKIEEATSAVAARHGFDVVIDKGSENTLKIVLYNRDGLDLTNEVVKEFDRRFK</sequence>
<feature type="region of interest" description="Disordered" evidence="3">
    <location>
        <begin position="85"/>
        <end position="105"/>
    </location>
</feature>
<dbReference type="Proteomes" id="UP001302719">
    <property type="component" value="Chromosome"/>
</dbReference>
<dbReference type="InterPro" id="IPR024930">
    <property type="entry name" value="Skp_dom_sf"/>
</dbReference>
<dbReference type="GO" id="GO:0051082">
    <property type="term" value="F:unfolded protein binding"/>
    <property type="evidence" value="ECO:0007669"/>
    <property type="project" value="InterPro"/>
</dbReference>
<dbReference type="GO" id="GO:0050821">
    <property type="term" value="P:protein stabilization"/>
    <property type="evidence" value="ECO:0007669"/>
    <property type="project" value="TreeGrafter"/>
</dbReference>
<dbReference type="GO" id="GO:0005829">
    <property type="term" value="C:cytosol"/>
    <property type="evidence" value="ECO:0007669"/>
    <property type="project" value="TreeGrafter"/>
</dbReference>
<gene>
    <name evidence="4" type="ORF">PP769_15015</name>
</gene>
<evidence type="ECO:0000313" key="5">
    <source>
        <dbReference type="Proteomes" id="UP001302719"/>
    </source>
</evidence>
<dbReference type="PANTHER" id="PTHR35089">
    <property type="entry name" value="CHAPERONE PROTEIN SKP"/>
    <property type="match status" value="1"/>
</dbReference>